<accession>A0AA36JLL4</accession>
<protein>
    <submittedName>
        <fullName evidence="1">Uncharacterized protein</fullName>
    </submittedName>
</protein>
<dbReference type="GO" id="GO:0005634">
    <property type="term" value="C:nucleus"/>
    <property type="evidence" value="ECO:0007669"/>
    <property type="project" value="TreeGrafter"/>
</dbReference>
<dbReference type="SUPFAM" id="SSF48592">
    <property type="entry name" value="GroEL equatorial domain-like"/>
    <property type="match status" value="1"/>
</dbReference>
<evidence type="ECO:0000313" key="1">
    <source>
        <dbReference type="EMBL" id="CAJ1407326.1"/>
    </source>
</evidence>
<dbReference type="GO" id="GO:0006457">
    <property type="term" value="P:protein folding"/>
    <property type="evidence" value="ECO:0007669"/>
    <property type="project" value="InterPro"/>
</dbReference>
<dbReference type="AlphaFoldDB" id="A0AA36JLL4"/>
<dbReference type="Gene3D" id="1.10.560.10">
    <property type="entry name" value="GroEL-like equatorial domain"/>
    <property type="match status" value="1"/>
</dbReference>
<dbReference type="InterPro" id="IPR002423">
    <property type="entry name" value="Cpn60/GroEL/TCP-1"/>
</dbReference>
<dbReference type="GO" id="GO:0005524">
    <property type="term" value="F:ATP binding"/>
    <property type="evidence" value="ECO:0007669"/>
    <property type="project" value="InterPro"/>
</dbReference>
<dbReference type="GO" id="GO:0051131">
    <property type="term" value="P:chaperone-mediated protein complex assembly"/>
    <property type="evidence" value="ECO:0007669"/>
    <property type="project" value="TreeGrafter"/>
</dbReference>
<dbReference type="PANTHER" id="PTHR46787:SF1">
    <property type="entry name" value="MOLECULAR CHAPERONE MKKS"/>
    <property type="match status" value="1"/>
</dbReference>
<dbReference type="InterPro" id="IPR027410">
    <property type="entry name" value="TCP-1-like_intermed_sf"/>
</dbReference>
<dbReference type="GO" id="GO:0005737">
    <property type="term" value="C:cytoplasm"/>
    <property type="evidence" value="ECO:0007669"/>
    <property type="project" value="TreeGrafter"/>
</dbReference>
<evidence type="ECO:0000313" key="2">
    <source>
        <dbReference type="Proteomes" id="UP001178507"/>
    </source>
</evidence>
<reference evidence="1" key="1">
    <citation type="submission" date="2023-08" db="EMBL/GenBank/DDBJ databases">
        <authorList>
            <person name="Chen Y."/>
            <person name="Shah S."/>
            <person name="Dougan E. K."/>
            <person name="Thang M."/>
            <person name="Chan C."/>
        </authorList>
    </citation>
    <scope>NUCLEOTIDE SEQUENCE</scope>
</reference>
<dbReference type="SUPFAM" id="SSF52029">
    <property type="entry name" value="GroEL apical domain-like"/>
    <property type="match status" value="1"/>
</dbReference>
<sequence>MNPQELAQLRRLASLPLAGPLARPYAVGGGAKVSSSCAQVLKFWPVEPEHHILQLVVKSTQNHLGACLDGGWLHLQLALSLFLALRDRASPSALHGLALSAQRVDAALSECRLPFELQLQPVLALLRSALCKPVALSDPQDVRHLSAVLLEAFLSTAPGMDEGRTWSEVLRLHWFCGEEVVWSSMRPGLLLDTPASLVPAQAGDLRLVLFEASLEQWLPTEMAGARFEVETSLTTSKDLGSLRSWEMAQFRKLADSLVEAKVQVLACQKLVDPFLRDLLRSKGVSVLWRLSIRHIEFVRRLSGATPVTSLSLAKWQEVLGWVGSVEMLRLVGRDYVAMAPPASHPCPGMASMLVAAPDEPALQELKQCLPQAIHCLWTTVQCGFVFLGGGLTELHVALELEKLAAETESSAAVAVLQVAQCLKVDLFFQDVVSNLAPSRAKAEVLQAAHAALRAALPEGNALVLDAEAPKRRGLLGALNLAALLLRLGEVLDFRTQTLG</sequence>
<dbReference type="Proteomes" id="UP001178507">
    <property type="component" value="Unassembled WGS sequence"/>
</dbReference>
<comment type="caution">
    <text evidence="1">The sequence shown here is derived from an EMBL/GenBank/DDBJ whole genome shotgun (WGS) entry which is preliminary data.</text>
</comment>
<dbReference type="Gene3D" id="3.30.260.10">
    <property type="entry name" value="TCP-1-like chaperonin intermediate domain"/>
    <property type="match status" value="1"/>
</dbReference>
<dbReference type="GO" id="GO:0051082">
    <property type="term" value="F:unfolded protein binding"/>
    <property type="evidence" value="ECO:0007669"/>
    <property type="project" value="InterPro"/>
</dbReference>
<dbReference type="InterPro" id="IPR028790">
    <property type="entry name" value="MKKS"/>
</dbReference>
<keyword evidence="2" id="KW-1185">Reference proteome</keyword>
<dbReference type="InterPro" id="IPR027413">
    <property type="entry name" value="GROEL-like_equatorial_sf"/>
</dbReference>
<name>A0AA36JLL4_9DINO</name>
<dbReference type="InterPro" id="IPR027409">
    <property type="entry name" value="GroEL-like_apical_dom_sf"/>
</dbReference>
<dbReference type="Pfam" id="PF00118">
    <property type="entry name" value="Cpn60_TCP1"/>
    <property type="match status" value="1"/>
</dbReference>
<gene>
    <name evidence="1" type="ORF">EVOR1521_LOCUS29053</name>
</gene>
<dbReference type="Gene3D" id="3.50.7.10">
    <property type="entry name" value="GroEL"/>
    <property type="match status" value="1"/>
</dbReference>
<dbReference type="EMBL" id="CAUJNA010003668">
    <property type="protein sequence ID" value="CAJ1407326.1"/>
    <property type="molecule type" value="Genomic_DNA"/>
</dbReference>
<organism evidence="1 2">
    <name type="scientific">Effrenium voratum</name>
    <dbReference type="NCBI Taxonomy" id="2562239"/>
    <lineage>
        <taxon>Eukaryota</taxon>
        <taxon>Sar</taxon>
        <taxon>Alveolata</taxon>
        <taxon>Dinophyceae</taxon>
        <taxon>Suessiales</taxon>
        <taxon>Symbiodiniaceae</taxon>
        <taxon>Effrenium</taxon>
    </lineage>
</organism>
<dbReference type="GO" id="GO:0060271">
    <property type="term" value="P:cilium assembly"/>
    <property type="evidence" value="ECO:0007669"/>
    <property type="project" value="InterPro"/>
</dbReference>
<proteinExistence type="predicted"/>
<dbReference type="PANTHER" id="PTHR46787">
    <property type="entry name" value="SYNDROMES PUTATIVE CHAPERONIN-RELATED"/>
    <property type="match status" value="1"/>
</dbReference>
<dbReference type="GO" id="GO:0032502">
    <property type="term" value="P:developmental process"/>
    <property type="evidence" value="ECO:0007669"/>
    <property type="project" value="TreeGrafter"/>
</dbReference>